<evidence type="ECO:0000313" key="1">
    <source>
        <dbReference type="EMBL" id="CAG8771371.1"/>
    </source>
</evidence>
<dbReference type="EMBL" id="CAJVQC010040690">
    <property type="protein sequence ID" value="CAG8771371.1"/>
    <property type="molecule type" value="Genomic_DNA"/>
</dbReference>
<sequence length="173" mass="19734">MNDNNVKDELSMTNELPETDMSNSGAQEMAEFAEKARVAIEKVEKERNEYRRLFAQANGEVLKKNEEIRYLKDRVANKEAESLRQTTMAREKMNVQLQKDANMRELGQNMRRLNINGTLARGYEEEAGGENCFNCNQTIEGSCYIAFDGPGNKLGFVCQQCTQSLESELTEEE</sequence>
<accession>A0ACA9R073</accession>
<reference evidence="1" key="1">
    <citation type="submission" date="2021-06" db="EMBL/GenBank/DDBJ databases">
        <authorList>
            <person name="Kallberg Y."/>
            <person name="Tangrot J."/>
            <person name="Rosling A."/>
        </authorList>
    </citation>
    <scope>NUCLEOTIDE SEQUENCE</scope>
    <source>
        <strain evidence="1">MA461A</strain>
    </source>
</reference>
<name>A0ACA9R073_9GLOM</name>
<dbReference type="Proteomes" id="UP000789920">
    <property type="component" value="Unassembled WGS sequence"/>
</dbReference>
<protein>
    <submittedName>
        <fullName evidence="1">20257_t:CDS:1</fullName>
    </submittedName>
</protein>
<comment type="caution">
    <text evidence="1">The sequence shown here is derived from an EMBL/GenBank/DDBJ whole genome shotgun (WGS) entry which is preliminary data.</text>
</comment>
<organism evidence="1 2">
    <name type="scientific">Racocetra persica</name>
    <dbReference type="NCBI Taxonomy" id="160502"/>
    <lineage>
        <taxon>Eukaryota</taxon>
        <taxon>Fungi</taxon>
        <taxon>Fungi incertae sedis</taxon>
        <taxon>Mucoromycota</taxon>
        <taxon>Glomeromycotina</taxon>
        <taxon>Glomeromycetes</taxon>
        <taxon>Diversisporales</taxon>
        <taxon>Gigasporaceae</taxon>
        <taxon>Racocetra</taxon>
    </lineage>
</organism>
<evidence type="ECO:0000313" key="2">
    <source>
        <dbReference type="Proteomes" id="UP000789920"/>
    </source>
</evidence>
<keyword evidence="2" id="KW-1185">Reference proteome</keyword>
<proteinExistence type="predicted"/>
<gene>
    <name evidence="1" type="ORF">RPERSI_LOCUS16446</name>
</gene>